<name>A0ABQ4M054_9BACL</name>
<keyword evidence="3" id="KW-1185">Reference proteome</keyword>
<feature type="transmembrane region" description="Helical" evidence="1">
    <location>
        <begin position="21"/>
        <end position="47"/>
    </location>
</feature>
<feature type="transmembrane region" description="Helical" evidence="1">
    <location>
        <begin position="323"/>
        <end position="342"/>
    </location>
</feature>
<keyword evidence="1" id="KW-0812">Transmembrane</keyword>
<keyword evidence="1" id="KW-0472">Membrane</keyword>
<organism evidence="2 3">
    <name type="scientific">Paenibacillus cookii</name>
    <dbReference type="NCBI Taxonomy" id="157839"/>
    <lineage>
        <taxon>Bacteria</taxon>
        <taxon>Bacillati</taxon>
        <taxon>Bacillota</taxon>
        <taxon>Bacilli</taxon>
        <taxon>Bacillales</taxon>
        <taxon>Paenibacillaceae</taxon>
        <taxon>Paenibacillus</taxon>
    </lineage>
</organism>
<dbReference type="SUPFAM" id="SSF103473">
    <property type="entry name" value="MFS general substrate transporter"/>
    <property type="match status" value="1"/>
</dbReference>
<accession>A0ABQ4M054</accession>
<protein>
    <submittedName>
        <fullName evidence="2">Uncharacterized protein</fullName>
    </submittedName>
</protein>
<evidence type="ECO:0000256" key="1">
    <source>
        <dbReference type="SAM" id="Phobius"/>
    </source>
</evidence>
<proteinExistence type="predicted"/>
<comment type="caution">
    <text evidence="2">The sequence shown here is derived from an EMBL/GenBank/DDBJ whole genome shotgun (WGS) entry which is preliminary data.</text>
</comment>
<evidence type="ECO:0000313" key="2">
    <source>
        <dbReference type="EMBL" id="GIO68920.1"/>
    </source>
</evidence>
<dbReference type="EMBL" id="BORW01000023">
    <property type="protein sequence ID" value="GIO68920.1"/>
    <property type="molecule type" value="Genomic_DNA"/>
</dbReference>
<evidence type="ECO:0000313" key="3">
    <source>
        <dbReference type="Proteomes" id="UP000680638"/>
    </source>
</evidence>
<reference evidence="2 3" key="1">
    <citation type="submission" date="2021-03" db="EMBL/GenBank/DDBJ databases">
        <title>Antimicrobial resistance genes in bacteria isolated from Japanese honey, and their potential for conferring macrolide and lincosamide resistance in the American foulbrood pathogen Paenibacillus larvae.</title>
        <authorList>
            <person name="Okamoto M."/>
            <person name="Kumagai M."/>
            <person name="Kanamori H."/>
            <person name="Takamatsu D."/>
        </authorList>
    </citation>
    <scope>NUCLEOTIDE SEQUENCE [LARGE SCALE GENOMIC DNA]</scope>
    <source>
        <strain evidence="2 3">J21TS3</strain>
    </source>
</reference>
<feature type="transmembrane region" description="Helical" evidence="1">
    <location>
        <begin position="268"/>
        <end position="285"/>
    </location>
</feature>
<sequence length="386" mass="45182">MISTTDQDCIHERADRRMEPFYWILTFEVMTFVLALGAGLVIGPLYWAYRYQSWAFLLLILLVPGFWLIRFSVRYLRSAIRKNRLLSRYRLCRDRIEYRIYHHPDPEVSEGTIPLDRVERIYVSYYVAPYHYAYRKSKFNEHQPMYHILPMINVVYREETDRRVLGVPFFEYFDAEQWLKELQSRDIPIWATAVMPSALPKEEQLPQLEDESNSRPFPFHHHLQKELEQLVREIEHGRPGQAASAEGPSQQEAGTRHPAGIKRFKPQWTTPIIFALLFAFVYVFLKIALKGSIASDGVGICFAVSLIGGIIYLFLAKRLTYWVPLRYALLLFFGWALIGAMMPETDTGAGEEYYVSTLTAAIFAAFAIWPVFGILYWIRRKRRGRS</sequence>
<gene>
    <name evidence="2" type="ORF">J21TS3_37410</name>
</gene>
<keyword evidence="1" id="KW-1133">Transmembrane helix</keyword>
<dbReference type="InterPro" id="IPR036259">
    <property type="entry name" value="MFS_trans_sf"/>
</dbReference>
<dbReference type="RefSeq" id="WP_212951481.1">
    <property type="nucleotide sequence ID" value="NZ_BORW01000023.1"/>
</dbReference>
<dbReference type="Proteomes" id="UP000680638">
    <property type="component" value="Unassembled WGS sequence"/>
</dbReference>
<feature type="transmembrane region" description="Helical" evidence="1">
    <location>
        <begin position="354"/>
        <end position="378"/>
    </location>
</feature>
<feature type="transmembrane region" description="Helical" evidence="1">
    <location>
        <begin position="53"/>
        <end position="73"/>
    </location>
</feature>
<feature type="transmembrane region" description="Helical" evidence="1">
    <location>
        <begin position="297"/>
        <end position="316"/>
    </location>
</feature>